<evidence type="ECO:0000313" key="3">
    <source>
        <dbReference type="Proteomes" id="UP000193404"/>
    </source>
</evidence>
<dbReference type="RefSeq" id="WP_148690417.1">
    <property type="nucleotide sequence ID" value="NZ_CP020477.1"/>
</dbReference>
<dbReference type="GeneID" id="41589372"/>
<proteinExistence type="predicted"/>
<keyword evidence="3" id="KW-1185">Reference proteome</keyword>
<feature type="transmembrane region" description="Helical" evidence="1">
    <location>
        <begin position="122"/>
        <end position="142"/>
    </location>
</feature>
<keyword evidence="1" id="KW-0472">Membrane</keyword>
<feature type="transmembrane region" description="Helical" evidence="1">
    <location>
        <begin position="73"/>
        <end position="90"/>
    </location>
</feature>
<feature type="transmembrane region" description="Helical" evidence="1">
    <location>
        <begin position="49"/>
        <end position="68"/>
    </location>
</feature>
<dbReference type="AlphaFoldDB" id="A0A1W6JWL3"/>
<name>A0A1W6JWL3_9CREN</name>
<dbReference type="Proteomes" id="UP000193404">
    <property type="component" value="Chromosome"/>
</dbReference>
<dbReference type="Pfam" id="PF06197">
    <property type="entry name" value="DUF998"/>
    <property type="match status" value="1"/>
</dbReference>
<keyword evidence="1" id="KW-1133">Transmembrane helix</keyword>
<dbReference type="KEGG" id="aman:B6F84_00605"/>
<dbReference type="STRING" id="282676.B6F84_00605"/>
<sequence>MDRSKISGYLILVGVSQFILFIIVAEALYPGYSIRSNYVSDLGVGSTAIIFNGSIIFMGLLIIVSSILLWRSYSFLIFITGVGAMFVGIFPETTGYPHLISALIAFLFGGISAIVTSFHRNYFWSILGIITLVSLVLFILKIYPIGPGGTERLIIYPELIWGISFATYLIEGRKH</sequence>
<feature type="transmembrane region" description="Helical" evidence="1">
    <location>
        <begin position="7"/>
        <end position="29"/>
    </location>
</feature>
<dbReference type="EMBL" id="CP020477">
    <property type="protein sequence ID" value="ARM74671.1"/>
    <property type="molecule type" value="Genomic_DNA"/>
</dbReference>
<accession>A0A1W6JWL3</accession>
<keyword evidence="1" id="KW-0812">Transmembrane</keyword>
<evidence type="ECO:0000313" key="2">
    <source>
        <dbReference type="EMBL" id="ARM74671.1"/>
    </source>
</evidence>
<dbReference type="InterPro" id="IPR009339">
    <property type="entry name" value="DUF998"/>
</dbReference>
<feature type="transmembrane region" description="Helical" evidence="1">
    <location>
        <begin position="96"/>
        <end position="115"/>
    </location>
</feature>
<organism evidence="2 3">
    <name type="scientific">Acidianus manzaensis</name>
    <dbReference type="NCBI Taxonomy" id="282676"/>
    <lineage>
        <taxon>Archaea</taxon>
        <taxon>Thermoproteota</taxon>
        <taxon>Thermoprotei</taxon>
        <taxon>Sulfolobales</taxon>
        <taxon>Sulfolobaceae</taxon>
        <taxon>Acidianus</taxon>
    </lineage>
</organism>
<feature type="transmembrane region" description="Helical" evidence="1">
    <location>
        <begin position="154"/>
        <end position="170"/>
    </location>
</feature>
<protein>
    <recommendedName>
        <fullName evidence="4">DUF998 domain-containing protein</fullName>
    </recommendedName>
</protein>
<evidence type="ECO:0000256" key="1">
    <source>
        <dbReference type="SAM" id="Phobius"/>
    </source>
</evidence>
<evidence type="ECO:0008006" key="4">
    <source>
        <dbReference type="Google" id="ProtNLM"/>
    </source>
</evidence>
<dbReference type="OrthoDB" id="46160at2157"/>
<gene>
    <name evidence="2" type="ORF">B6F84_00605</name>
</gene>
<reference evidence="2 3" key="1">
    <citation type="submission" date="2017-03" db="EMBL/GenBank/DDBJ databases">
        <title>Sulfur activation and transportation mechanism of thermophilic Archaea Acidianus manzaensis YN-25.</title>
        <authorList>
            <person name="Ma Y."/>
            <person name="Yang Y."/>
            <person name="Xia J."/>
        </authorList>
    </citation>
    <scope>NUCLEOTIDE SEQUENCE [LARGE SCALE GENOMIC DNA]</scope>
    <source>
        <strain evidence="2 3">YN-25</strain>
    </source>
</reference>